<dbReference type="PROSITE" id="PS00041">
    <property type="entry name" value="HTH_ARAC_FAMILY_1"/>
    <property type="match status" value="1"/>
</dbReference>
<name>A0A7W7CNN3_9ACTN</name>
<keyword evidence="6" id="KW-1185">Reference proteome</keyword>
<proteinExistence type="predicted"/>
<dbReference type="PANTHER" id="PTHR46796:SF6">
    <property type="entry name" value="ARAC SUBFAMILY"/>
    <property type="match status" value="1"/>
</dbReference>
<dbReference type="Pfam" id="PF12833">
    <property type="entry name" value="HTH_18"/>
    <property type="match status" value="1"/>
</dbReference>
<dbReference type="GO" id="GO:0003700">
    <property type="term" value="F:DNA-binding transcription factor activity"/>
    <property type="evidence" value="ECO:0007669"/>
    <property type="project" value="InterPro"/>
</dbReference>
<dbReference type="Gene3D" id="1.10.10.60">
    <property type="entry name" value="Homeodomain-like"/>
    <property type="match status" value="1"/>
</dbReference>
<dbReference type="EMBL" id="JACHMF010000001">
    <property type="protein sequence ID" value="MBB4691624.1"/>
    <property type="molecule type" value="Genomic_DNA"/>
</dbReference>
<sequence length="316" mass="35075">MRTLFDSATLPAPDRLQAWESATSTSLIPTEIGSVDPLAFTARLGAVALGEVQVTAMSYTSLTSRRSPRTIRISDPEFYQIALIQAGPQCIDQEGVRAVLGGGEFVLYDSSRPFEARTGDGVSKSVILQFPRRLLPLAPAQVTRLCATSLPGTGGLGRLLAQFLLTVRDDHDDYTERDAKRLGHTAVDLTTALVAHHLEREDPPLRSPSHVLYLQIISYVETRLDRPGLTPAAVAAAHRVSLRYLHRIFQQHHHASIAAHIRARRLERAARDLIDPRFAQHTVASIATRWGFDRPSDFSRAFRRHTGQSPHDYRRG</sequence>
<dbReference type="PRINTS" id="PR00032">
    <property type="entry name" value="HTHARAC"/>
</dbReference>
<dbReference type="InterPro" id="IPR035418">
    <property type="entry name" value="AraC-bd_2"/>
</dbReference>
<evidence type="ECO:0000256" key="3">
    <source>
        <dbReference type="ARBA" id="ARBA00023163"/>
    </source>
</evidence>
<evidence type="ECO:0000256" key="1">
    <source>
        <dbReference type="ARBA" id="ARBA00023015"/>
    </source>
</evidence>
<gene>
    <name evidence="5" type="ORF">BKA14_001772</name>
</gene>
<comment type="caution">
    <text evidence="5">The sequence shown here is derived from an EMBL/GenBank/DDBJ whole genome shotgun (WGS) entry which is preliminary data.</text>
</comment>
<dbReference type="InterPro" id="IPR050204">
    <property type="entry name" value="AraC_XylS_family_regulators"/>
</dbReference>
<accession>A0A7W7CNN3</accession>
<evidence type="ECO:0000313" key="6">
    <source>
        <dbReference type="Proteomes" id="UP000542742"/>
    </source>
</evidence>
<dbReference type="Proteomes" id="UP000542742">
    <property type="component" value="Unassembled WGS sequence"/>
</dbReference>
<dbReference type="InterPro" id="IPR018062">
    <property type="entry name" value="HTH_AraC-typ_CS"/>
</dbReference>
<evidence type="ECO:0000313" key="5">
    <source>
        <dbReference type="EMBL" id="MBB4691624.1"/>
    </source>
</evidence>
<dbReference type="InterPro" id="IPR018060">
    <property type="entry name" value="HTH_AraC"/>
</dbReference>
<dbReference type="InterPro" id="IPR009057">
    <property type="entry name" value="Homeodomain-like_sf"/>
</dbReference>
<dbReference type="PANTHER" id="PTHR46796">
    <property type="entry name" value="HTH-TYPE TRANSCRIPTIONAL ACTIVATOR RHAS-RELATED"/>
    <property type="match status" value="1"/>
</dbReference>
<dbReference type="SUPFAM" id="SSF46689">
    <property type="entry name" value="Homeodomain-like"/>
    <property type="match status" value="1"/>
</dbReference>
<organism evidence="5 6">
    <name type="scientific">Paractinoplanes abujensis</name>
    <dbReference type="NCBI Taxonomy" id="882441"/>
    <lineage>
        <taxon>Bacteria</taxon>
        <taxon>Bacillati</taxon>
        <taxon>Actinomycetota</taxon>
        <taxon>Actinomycetes</taxon>
        <taxon>Micromonosporales</taxon>
        <taxon>Micromonosporaceae</taxon>
        <taxon>Paractinoplanes</taxon>
    </lineage>
</organism>
<dbReference type="Pfam" id="PF14525">
    <property type="entry name" value="AraC_binding_2"/>
    <property type="match status" value="1"/>
</dbReference>
<reference evidence="5 6" key="1">
    <citation type="submission" date="2020-08" db="EMBL/GenBank/DDBJ databases">
        <title>Sequencing the genomes of 1000 actinobacteria strains.</title>
        <authorList>
            <person name="Klenk H.-P."/>
        </authorList>
    </citation>
    <scope>NUCLEOTIDE SEQUENCE [LARGE SCALE GENOMIC DNA]</scope>
    <source>
        <strain evidence="5 6">DSM 45518</strain>
    </source>
</reference>
<evidence type="ECO:0000256" key="2">
    <source>
        <dbReference type="ARBA" id="ARBA00023125"/>
    </source>
</evidence>
<keyword evidence="1" id="KW-0805">Transcription regulation</keyword>
<dbReference type="RefSeq" id="WP_184950419.1">
    <property type="nucleotide sequence ID" value="NZ_BOMC01000004.1"/>
</dbReference>
<dbReference type="InterPro" id="IPR020449">
    <property type="entry name" value="Tscrpt_reg_AraC-type_HTH"/>
</dbReference>
<protein>
    <submittedName>
        <fullName evidence="5">AraC-like DNA-binding protein</fullName>
    </submittedName>
</protein>
<dbReference type="AlphaFoldDB" id="A0A7W7CNN3"/>
<keyword evidence="3" id="KW-0804">Transcription</keyword>
<feature type="domain" description="HTH araC/xylS-type" evidence="4">
    <location>
        <begin position="214"/>
        <end position="316"/>
    </location>
</feature>
<dbReference type="SMART" id="SM00342">
    <property type="entry name" value="HTH_ARAC"/>
    <property type="match status" value="1"/>
</dbReference>
<evidence type="ECO:0000259" key="4">
    <source>
        <dbReference type="PROSITE" id="PS01124"/>
    </source>
</evidence>
<dbReference type="GO" id="GO:0043565">
    <property type="term" value="F:sequence-specific DNA binding"/>
    <property type="evidence" value="ECO:0007669"/>
    <property type="project" value="InterPro"/>
</dbReference>
<keyword evidence="2 5" id="KW-0238">DNA-binding</keyword>
<dbReference type="PROSITE" id="PS01124">
    <property type="entry name" value="HTH_ARAC_FAMILY_2"/>
    <property type="match status" value="1"/>
</dbReference>